<evidence type="ECO:0000313" key="2">
    <source>
        <dbReference type="Proteomes" id="UP000234483"/>
    </source>
</evidence>
<organism evidence="1 2">
    <name type="scientific">Caulobacter flavus</name>
    <dbReference type="NCBI Taxonomy" id="1679497"/>
    <lineage>
        <taxon>Bacteria</taxon>
        <taxon>Pseudomonadati</taxon>
        <taxon>Pseudomonadota</taxon>
        <taxon>Alphaproteobacteria</taxon>
        <taxon>Caulobacterales</taxon>
        <taxon>Caulobacteraceae</taxon>
        <taxon>Caulobacter</taxon>
    </lineage>
</organism>
<accession>A0A2N5CQ20</accession>
<dbReference type="RefSeq" id="WP_101714536.1">
    <property type="nucleotide sequence ID" value="NZ_PJRQ01000040.1"/>
</dbReference>
<gene>
    <name evidence="1" type="ORF">CFHF_19180</name>
</gene>
<evidence type="ECO:0000313" key="1">
    <source>
        <dbReference type="EMBL" id="PLR09259.1"/>
    </source>
</evidence>
<reference evidence="1 2" key="1">
    <citation type="submission" date="2017-12" db="EMBL/GenBank/DDBJ databases">
        <title>The genome sequence of Caulobacter flavus CGMCC1 15093.</title>
        <authorList>
            <person name="Gao J."/>
            <person name="Mao X."/>
            <person name="Sun J."/>
        </authorList>
    </citation>
    <scope>NUCLEOTIDE SEQUENCE [LARGE SCALE GENOMIC DNA]</scope>
    <source>
        <strain evidence="1 2">CGMCC1 15093</strain>
    </source>
</reference>
<protein>
    <submittedName>
        <fullName evidence="1">Uncharacterized protein</fullName>
    </submittedName>
</protein>
<dbReference type="AlphaFoldDB" id="A0A2N5CQ20"/>
<comment type="caution">
    <text evidence="1">The sequence shown here is derived from an EMBL/GenBank/DDBJ whole genome shotgun (WGS) entry which is preliminary data.</text>
</comment>
<dbReference type="EMBL" id="PJRQ01000040">
    <property type="protein sequence ID" value="PLR09259.1"/>
    <property type="molecule type" value="Genomic_DNA"/>
</dbReference>
<dbReference type="Proteomes" id="UP000234483">
    <property type="component" value="Unassembled WGS sequence"/>
</dbReference>
<proteinExistence type="predicted"/>
<sequence length="109" mass="12472">MSKTSFNLVERELIEAHIASGQPRYSSTFYLLGGGYIRSWSDDRETVLARHAADRDDPRLSWVITFDHLAVTSIAVDFPPEAKTADQLKAECDEALEQMFERWEAEARH</sequence>
<name>A0A2N5CQ20_9CAUL</name>